<keyword evidence="2" id="KW-0449">Lipoprotein</keyword>
<dbReference type="AlphaFoldDB" id="A0A078MFT0"/>
<dbReference type="InterPro" id="IPR015943">
    <property type="entry name" value="WD40/YVTN_repeat-like_dom_sf"/>
</dbReference>
<dbReference type="InterPro" id="IPR011044">
    <property type="entry name" value="Quino_amine_DH_bsu"/>
</dbReference>
<dbReference type="PATRIC" id="fig|1461581.3.peg.1906"/>
<dbReference type="RefSeq" id="WP_044499589.1">
    <property type="nucleotide sequence ID" value="NZ_LK391969.1"/>
</dbReference>
<feature type="chain" id="PRO_5007377946" evidence="1">
    <location>
        <begin position="25"/>
        <end position="365"/>
    </location>
</feature>
<dbReference type="SUPFAM" id="SSF50969">
    <property type="entry name" value="YVTN repeat-like/Quinoprotein amine dehydrogenase"/>
    <property type="match status" value="1"/>
</dbReference>
<dbReference type="OrthoDB" id="5624218at2"/>
<evidence type="ECO:0000256" key="1">
    <source>
        <dbReference type="SAM" id="SignalP"/>
    </source>
</evidence>
<keyword evidence="1" id="KW-0732">Signal</keyword>
<evidence type="ECO:0000313" key="2">
    <source>
        <dbReference type="EMBL" id="CEA05159.1"/>
    </source>
</evidence>
<dbReference type="Pfam" id="PF07433">
    <property type="entry name" value="DUF1513"/>
    <property type="match status" value="1"/>
</dbReference>
<dbReference type="InterPro" id="IPR008311">
    <property type="entry name" value="UCP028101"/>
</dbReference>
<sequence length="365" mass="39515">MQRRQFIQISLAGMAAAWAFPAFANGARRAASLRFLSSVDDGLGGHFIAAADNTGAQLFRIPVPERCHSGCLHPHTEQAVILSRRPGRNLYVINMLEGNLETVVEAGNGFHFYGHGVFSKAGDRFYATANHYPGGEGVIRVYAVNEGYRHLEDLAVGGMDPHELRLHPDGEQLVVALGGIKTHPDYGRIKLNLESMRPALVVLDRRSGTIAQRCEPSHPQLSCHHLDISPEGIVIAGYQFEGDKWQTPPLIARLDTRNGNFSEIDAGAQQSDLGNYTASVAVHPQSPVAAVTAPRGNTVMLLDYRAGTVIGLVPVPDPGGVLAEPDGSFLVSSGHGGLYRVRGVTQAPELIARHPLRWDNHLTRT</sequence>
<protein>
    <submittedName>
        <fullName evidence="2">Lipoprotein</fullName>
    </submittedName>
</protein>
<gene>
    <name evidence="2" type="ORF">BN1049_01937</name>
</gene>
<dbReference type="PIRSF" id="PIRSF028101">
    <property type="entry name" value="UCP028101"/>
    <property type="match status" value="1"/>
</dbReference>
<accession>A0A078MFT0</accession>
<feature type="signal peptide" evidence="1">
    <location>
        <begin position="1"/>
        <end position="24"/>
    </location>
</feature>
<organism evidence="2">
    <name type="scientific">Pseudomonas saudimassiliensis</name>
    <dbReference type="NCBI Taxonomy" id="1461581"/>
    <lineage>
        <taxon>Bacteria</taxon>
        <taxon>Pseudomonadati</taxon>
        <taxon>Pseudomonadota</taxon>
        <taxon>Gammaproteobacteria</taxon>
        <taxon>Pseudomonadales</taxon>
        <taxon>Pseudomonadaceae</taxon>
        <taxon>Pseudomonas</taxon>
    </lineage>
</organism>
<name>A0A078MFT0_9PSED</name>
<proteinExistence type="predicted"/>
<reference evidence="2" key="1">
    <citation type="submission" date="2014-07" db="EMBL/GenBank/DDBJ databases">
        <authorList>
            <person name="Urmite Genomes Urmite Genomes"/>
        </authorList>
    </citation>
    <scope>NUCLEOTIDE SEQUENCE</scope>
    <source>
        <strain evidence="2">12M76_air</strain>
    </source>
</reference>
<dbReference type="EMBL" id="LK391969">
    <property type="protein sequence ID" value="CEF26992.1"/>
    <property type="molecule type" value="Genomic_DNA"/>
</dbReference>
<dbReference type="Gene3D" id="2.130.10.10">
    <property type="entry name" value="YVTN repeat-like/Quinoprotein amine dehydrogenase"/>
    <property type="match status" value="1"/>
</dbReference>
<dbReference type="EMBL" id="LM997413">
    <property type="protein sequence ID" value="CEA05159.1"/>
    <property type="molecule type" value="Genomic_DNA"/>
</dbReference>